<evidence type="ECO:0000313" key="2">
    <source>
        <dbReference type="Proteomes" id="UP000283543"/>
    </source>
</evidence>
<dbReference type="VEuPathDB" id="FungiDB:H257_02745"/>
<comment type="caution">
    <text evidence="1">The sequence shown here is derived from an EMBL/GenBank/DDBJ whole genome shotgun (WGS) entry which is preliminary data.</text>
</comment>
<organism evidence="1 2">
    <name type="scientific">Aphanomyces astaci</name>
    <name type="common">Crayfish plague agent</name>
    <dbReference type="NCBI Taxonomy" id="112090"/>
    <lineage>
        <taxon>Eukaryota</taxon>
        <taxon>Sar</taxon>
        <taxon>Stramenopiles</taxon>
        <taxon>Oomycota</taxon>
        <taxon>Saprolegniomycetes</taxon>
        <taxon>Saprolegniales</taxon>
        <taxon>Verrucalvaceae</taxon>
        <taxon>Aphanomyces</taxon>
    </lineage>
</organism>
<dbReference type="AlphaFoldDB" id="A0A418CD98"/>
<protein>
    <submittedName>
        <fullName evidence="1">Uncharacterized protein</fullName>
    </submittedName>
</protein>
<proteinExistence type="predicted"/>
<sequence length="195" mass="21885">MYWKKGSQLDKVVVKLQTKASLHVLRLQVIPALKAVENTDDDDDDSSKHVLRTTTMAAADDMSSETIRAMHQAQVLVLRMLEGSVADQSPPEDTSMVLEYQRAMEAHFRSKAQSLERDSEDQKDQVRTLHDVAAKAQLRVEAYKRNASPCICDTGCVKQAGECTDKIPTTTAVDHLAQLKHEMSQRLQSQIDYTK</sequence>
<name>A0A418CD98_APHAT</name>
<reference evidence="1 2" key="1">
    <citation type="submission" date="2018-08" db="EMBL/GenBank/DDBJ databases">
        <title>Aphanomyces genome sequencing and annotation.</title>
        <authorList>
            <person name="Minardi D."/>
            <person name="Oidtmann B."/>
            <person name="Van Der Giezen M."/>
            <person name="Studholme D.J."/>
        </authorList>
    </citation>
    <scope>NUCLEOTIDE SEQUENCE [LARGE SCALE GENOMIC DNA]</scope>
    <source>
        <strain evidence="1 2">Si</strain>
    </source>
</reference>
<evidence type="ECO:0000313" key="1">
    <source>
        <dbReference type="EMBL" id="RHY74255.1"/>
    </source>
</evidence>
<gene>
    <name evidence="1" type="ORF">DYB34_003509</name>
</gene>
<dbReference type="Proteomes" id="UP000283543">
    <property type="component" value="Unassembled WGS sequence"/>
</dbReference>
<dbReference type="EMBL" id="QUTB01001985">
    <property type="protein sequence ID" value="RHY74255.1"/>
    <property type="molecule type" value="Genomic_DNA"/>
</dbReference>
<accession>A0A418CD98</accession>